<dbReference type="CDD" id="cd06357">
    <property type="entry name" value="PBP1_AmiC"/>
    <property type="match status" value="1"/>
</dbReference>
<keyword evidence="3" id="KW-1185">Reference proteome</keyword>
<dbReference type="InterPro" id="IPR039570">
    <property type="entry name" value="AmiC_PBP1"/>
</dbReference>
<evidence type="ECO:0000313" key="2">
    <source>
        <dbReference type="EMBL" id="MFD2173426.1"/>
    </source>
</evidence>
<dbReference type="Pfam" id="PF13433">
    <property type="entry name" value="Peripla_BP_5"/>
    <property type="match status" value="1"/>
</dbReference>
<dbReference type="EMBL" id="JBHUIX010000004">
    <property type="protein sequence ID" value="MFD2173426.1"/>
    <property type="molecule type" value="Genomic_DNA"/>
</dbReference>
<accession>A0ABW5A764</accession>
<evidence type="ECO:0000256" key="1">
    <source>
        <dbReference type="SAM" id="MobiDB-lite"/>
    </source>
</evidence>
<dbReference type="InterPro" id="IPR028082">
    <property type="entry name" value="Peripla_BP_I"/>
</dbReference>
<dbReference type="Gene3D" id="3.40.50.2300">
    <property type="match status" value="2"/>
</dbReference>
<proteinExistence type="predicted"/>
<dbReference type="RefSeq" id="WP_377387893.1">
    <property type="nucleotide sequence ID" value="NZ_JBHUIX010000004.1"/>
</dbReference>
<protein>
    <submittedName>
        <fullName evidence="2">Transporter substrate-binding domain-containing protein</fullName>
    </submittedName>
</protein>
<dbReference type="SUPFAM" id="SSF53822">
    <property type="entry name" value="Periplasmic binding protein-like I"/>
    <property type="match status" value="1"/>
</dbReference>
<organism evidence="2 3">
    <name type="scientific">Rhodobacter lacus</name>
    <dbReference type="NCBI Taxonomy" id="1641972"/>
    <lineage>
        <taxon>Bacteria</taxon>
        <taxon>Pseudomonadati</taxon>
        <taxon>Pseudomonadota</taxon>
        <taxon>Alphaproteobacteria</taxon>
        <taxon>Rhodobacterales</taxon>
        <taxon>Rhodobacter group</taxon>
        <taxon>Rhodobacter</taxon>
    </lineage>
</organism>
<evidence type="ECO:0000313" key="3">
    <source>
        <dbReference type="Proteomes" id="UP001597413"/>
    </source>
</evidence>
<gene>
    <name evidence="2" type="ORF">ACFSM0_04895</name>
</gene>
<dbReference type="Proteomes" id="UP001597413">
    <property type="component" value="Unassembled WGS sequence"/>
</dbReference>
<dbReference type="PANTHER" id="PTHR47628">
    <property type="match status" value="1"/>
</dbReference>
<sequence length="391" mass="43126">MSSDETWPIGIIMSETGVTGMVEKTQIAAVKLAVAEINAAGGVLGKPLAPLYRDPASTPARYRDFTHELCAEQGVRVLFGGHMSSTRKAMLPLVEAKDALLFYPTLYEGFEYSRNCIYTGAAPNQNSVPLVDYLFNTFGKRLILIGSDYVYPYESNRIVADLFRSKGGRVIDEIYVPLELRQQDIDRILQRLYETQPDMIYSTIVGDGIVRFYEAFRAAGFDPQTMPIASQSTSEVDVMRMKPGTAEGHVIAAPFFDSLQTPQAAEFARVFRAAGLCELPATAPAEAAYLSVHLYARALALAGDDHIERVLPALYEVAFEAPQGPVRVDRLTNHTYLWPRVARVRENAPYEIVSDPDRAVAPDPYLVDVNTGPGEHADAEGLRPALSMIEE</sequence>
<name>A0ABW5A764_9RHOB</name>
<feature type="region of interest" description="Disordered" evidence="1">
    <location>
        <begin position="371"/>
        <end position="391"/>
    </location>
</feature>
<reference evidence="3" key="1">
    <citation type="journal article" date="2019" name="Int. J. Syst. Evol. Microbiol.">
        <title>The Global Catalogue of Microorganisms (GCM) 10K type strain sequencing project: providing services to taxonomists for standard genome sequencing and annotation.</title>
        <authorList>
            <consortium name="The Broad Institute Genomics Platform"/>
            <consortium name="The Broad Institute Genome Sequencing Center for Infectious Disease"/>
            <person name="Wu L."/>
            <person name="Ma J."/>
        </authorList>
    </citation>
    <scope>NUCLEOTIDE SEQUENCE [LARGE SCALE GENOMIC DNA]</scope>
    <source>
        <strain evidence="3">CCUG 55131</strain>
    </source>
</reference>
<comment type="caution">
    <text evidence="2">The sequence shown here is derived from an EMBL/GenBank/DDBJ whole genome shotgun (WGS) entry which is preliminary data.</text>
</comment>
<dbReference type="PANTHER" id="PTHR47628:SF1">
    <property type="entry name" value="ALIPHATIC AMIDASE EXPRESSION-REGULATING PROTEIN"/>
    <property type="match status" value="1"/>
</dbReference>